<gene>
    <name evidence="6" type="ORF">COA71_09480</name>
</gene>
<dbReference type="GO" id="GO:0035438">
    <property type="term" value="F:cyclic-di-GMP binding"/>
    <property type="evidence" value="ECO:0007669"/>
    <property type="project" value="InterPro"/>
</dbReference>
<dbReference type="Pfam" id="PF07238">
    <property type="entry name" value="PilZ"/>
    <property type="match status" value="1"/>
</dbReference>
<accession>A0A2A5CAA3</accession>
<dbReference type="Gene3D" id="2.30.110.10">
    <property type="entry name" value="Electron Transport, Fmn-binding Protein, Chain A"/>
    <property type="match status" value="1"/>
</dbReference>
<organism evidence="6 7">
    <name type="scientific">SAR86 cluster bacterium</name>
    <dbReference type="NCBI Taxonomy" id="2030880"/>
    <lineage>
        <taxon>Bacteria</taxon>
        <taxon>Pseudomonadati</taxon>
        <taxon>Pseudomonadota</taxon>
        <taxon>Gammaproteobacteria</taxon>
        <taxon>SAR86 cluster</taxon>
    </lineage>
</organism>
<feature type="domain" description="PilZ" evidence="4">
    <location>
        <begin position="118"/>
        <end position="221"/>
    </location>
</feature>
<dbReference type="AlphaFoldDB" id="A0A2A5CAA3"/>
<evidence type="ECO:0000313" key="7">
    <source>
        <dbReference type="Proteomes" id="UP000228987"/>
    </source>
</evidence>
<comment type="caution">
    <text evidence="6">The sequence shown here is derived from an EMBL/GenBank/DDBJ whole genome shotgun (WGS) entry which is preliminary data.</text>
</comment>
<evidence type="ECO:0000256" key="1">
    <source>
        <dbReference type="ARBA" id="ARBA00022636"/>
    </source>
</evidence>
<sequence>MEHSTSSKVITNKKAILRYLSEVCEKKNYLNISLRDKSNPRVLRSSILKIEPQSNQLILRQLHSKDKPEFIQNKQEIEITCPMQQGTLKFRTQLSSLDDSENALYYQADIPDQIIKTQLRSSYRVSVMHYQSKASLEFEEGIELMGICRDISLGGVQCLLFTSNKIISHSQHIKRCNLNINELLSLSCSVKICHVQPTEKNKMLIGLSFIDLEPKQRRIIEPAMSKLERQNISNKMILSNADLHTSQSSMLVT</sequence>
<evidence type="ECO:0000259" key="4">
    <source>
        <dbReference type="Pfam" id="PF07238"/>
    </source>
</evidence>
<evidence type="ECO:0008006" key="8">
    <source>
        <dbReference type="Google" id="ProtNLM"/>
    </source>
</evidence>
<dbReference type="InterPro" id="IPR009926">
    <property type="entry name" value="T3SS_YcgR_PilZN"/>
</dbReference>
<dbReference type="InterPro" id="IPR012349">
    <property type="entry name" value="Split_barrel_FMN-bd"/>
</dbReference>
<protein>
    <recommendedName>
        <fullName evidence="8">PilZ domain-containing protein</fullName>
    </recommendedName>
</protein>
<reference evidence="7" key="1">
    <citation type="submission" date="2017-08" db="EMBL/GenBank/DDBJ databases">
        <title>A dynamic microbial community with high functional redundancy inhabits the cold, oxic subseafloor aquifer.</title>
        <authorList>
            <person name="Tully B.J."/>
            <person name="Wheat C.G."/>
            <person name="Glazer B.T."/>
            <person name="Huber J.A."/>
        </authorList>
    </citation>
    <scope>NUCLEOTIDE SEQUENCE [LARGE SCALE GENOMIC DNA]</scope>
</reference>
<evidence type="ECO:0000256" key="2">
    <source>
        <dbReference type="ARBA" id="ARBA00022741"/>
    </source>
</evidence>
<dbReference type="InterPro" id="IPR009875">
    <property type="entry name" value="PilZ_domain"/>
</dbReference>
<evidence type="ECO:0000259" key="5">
    <source>
        <dbReference type="Pfam" id="PF07317"/>
    </source>
</evidence>
<evidence type="ECO:0000256" key="3">
    <source>
        <dbReference type="ARBA" id="ARBA00023143"/>
    </source>
</evidence>
<dbReference type="Pfam" id="PF07317">
    <property type="entry name" value="PilZN"/>
    <property type="match status" value="1"/>
</dbReference>
<proteinExistence type="predicted"/>
<feature type="domain" description="Type III secretion system flagellar brake protein YcgR PilZN" evidence="5">
    <location>
        <begin position="10"/>
        <end position="115"/>
    </location>
</feature>
<evidence type="ECO:0000313" key="6">
    <source>
        <dbReference type="EMBL" id="PCJ40824.1"/>
    </source>
</evidence>
<dbReference type="EMBL" id="NVWI01000007">
    <property type="protein sequence ID" value="PCJ40824.1"/>
    <property type="molecule type" value="Genomic_DNA"/>
</dbReference>
<keyword evidence="3" id="KW-0975">Bacterial flagellum</keyword>
<dbReference type="Proteomes" id="UP000228987">
    <property type="component" value="Unassembled WGS sequence"/>
</dbReference>
<dbReference type="Gene3D" id="2.40.10.220">
    <property type="entry name" value="predicted glycosyltransferase like domains"/>
    <property type="match status" value="1"/>
</dbReference>
<name>A0A2A5CAA3_9GAMM</name>
<keyword evidence="2" id="KW-0547">Nucleotide-binding</keyword>
<keyword evidence="1" id="KW-0973">c-di-GMP</keyword>